<reference evidence="5 6" key="1">
    <citation type="submission" date="2020-08" db="EMBL/GenBank/DDBJ databases">
        <title>Genomic Encyclopedia of Type Strains, Phase IV (KMG-IV): sequencing the most valuable type-strain genomes for metagenomic binning, comparative biology and taxonomic classification.</title>
        <authorList>
            <person name="Goeker M."/>
        </authorList>
    </citation>
    <scope>NUCLEOTIDE SEQUENCE [LARGE SCALE GENOMIC DNA]</scope>
    <source>
        <strain evidence="5 6">DSM 101064</strain>
    </source>
</reference>
<dbReference type="Pfam" id="PF00691">
    <property type="entry name" value="OmpA"/>
    <property type="match status" value="1"/>
</dbReference>
<organism evidence="5 6">
    <name type="scientific">Yoonia ponticola</name>
    <dbReference type="NCBI Taxonomy" id="1524255"/>
    <lineage>
        <taxon>Bacteria</taxon>
        <taxon>Pseudomonadati</taxon>
        <taxon>Pseudomonadota</taxon>
        <taxon>Alphaproteobacteria</taxon>
        <taxon>Rhodobacterales</taxon>
        <taxon>Paracoccaceae</taxon>
        <taxon>Yoonia</taxon>
    </lineage>
</organism>
<protein>
    <submittedName>
        <fullName evidence="5">Phosphate transport system substrate-binding protein</fullName>
    </submittedName>
</protein>
<gene>
    <name evidence="5" type="ORF">FHS72_000976</name>
</gene>
<dbReference type="GO" id="GO:0016020">
    <property type="term" value="C:membrane"/>
    <property type="evidence" value="ECO:0007669"/>
    <property type="project" value="UniProtKB-UniRule"/>
</dbReference>
<evidence type="ECO:0000313" key="5">
    <source>
        <dbReference type="EMBL" id="MBB5721369.1"/>
    </source>
</evidence>
<dbReference type="CDD" id="cd07185">
    <property type="entry name" value="OmpA_C-like"/>
    <property type="match status" value="1"/>
</dbReference>
<evidence type="ECO:0000259" key="4">
    <source>
        <dbReference type="PROSITE" id="PS51123"/>
    </source>
</evidence>
<dbReference type="Gene3D" id="3.30.1330.60">
    <property type="entry name" value="OmpA-like domain"/>
    <property type="match status" value="1"/>
</dbReference>
<sequence length="524" mass="56515">MAPFTKKLKTAVCIAAVLLCASGAAADPVTVTSKSGGLALTGDVVGYDGAFLQLHTDYGPLTLHYGAVDCEGADCPDPENFVPIVRMSGAARMVEVAMPALVEAFGRSYGWQSVLTQIDPIHFEVALLDDAEVTQATFAFRITTTDEGFADLVAFEADMALAVREIHADEAQLAMDAGLGDLTAPRQSRIIGLDALVPVVHPALELDAIALQDVARVFRGLVDNWADIGGPDLPVQRHLGPDGNGQMQFFEDRVISLGRGTLAQDVIRHTDFEALRSAVSEVPGSIAVLPFSKTGNTQPLALRDACGFTSIPVTTTLKTEDYPLTEPLFLYIPDRIQPQIVRDFLAWLRGPEAQLVVRRSGFVDQGAVPISLDAQGQRFANAIANAGEDIPLVELQRMVRVLMPRTRLSTSFRFEVGSTRLDAQSRSNLMALGQAIRDGRYDGQSLMLVGFSDGRGAPQPNRELSSARAEAVKRALTAALGSLPDDVTVETEAFGEALPMGCDDTEWGRQMNRRVELWINQSNP</sequence>
<dbReference type="InterPro" id="IPR024370">
    <property type="entry name" value="PBP_domain"/>
</dbReference>
<dbReference type="PANTHER" id="PTHR30570">
    <property type="entry name" value="PERIPLASMIC PHOSPHATE BINDING COMPONENT OF PHOSPHATE ABC TRANSPORTER"/>
    <property type="match status" value="1"/>
</dbReference>
<dbReference type="PANTHER" id="PTHR30570:SF1">
    <property type="entry name" value="PHOSPHATE-BINDING PROTEIN PSTS"/>
    <property type="match status" value="1"/>
</dbReference>
<dbReference type="Proteomes" id="UP000535415">
    <property type="component" value="Unassembled WGS sequence"/>
</dbReference>
<feature type="signal peptide" evidence="3">
    <location>
        <begin position="1"/>
        <end position="26"/>
    </location>
</feature>
<dbReference type="EMBL" id="JACIJM010000002">
    <property type="protein sequence ID" value="MBB5721369.1"/>
    <property type="molecule type" value="Genomic_DNA"/>
</dbReference>
<dbReference type="InterPro" id="IPR006665">
    <property type="entry name" value="OmpA-like"/>
</dbReference>
<dbReference type="PROSITE" id="PS51123">
    <property type="entry name" value="OMPA_2"/>
    <property type="match status" value="1"/>
</dbReference>
<dbReference type="RefSeq" id="WP_246414478.1">
    <property type="nucleotide sequence ID" value="NZ_JACIJM010000002.1"/>
</dbReference>
<comment type="caution">
    <text evidence="5">The sequence shown here is derived from an EMBL/GenBank/DDBJ whole genome shotgun (WGS) entry which is preliminary data.</text>
</comment>
<evidence type="ECO:0000256" key="2">
    <source>
        <dbReference type="PROSITE-ProRule" id="PRU00473"/>
    </source>
</evidence>
<accession>A0A7W9BIY2</accession>
<dbReference type="SUPFAM" id="SSF53850">
    <property type="entry name" value="Periplasmic binding protein-like II"/>
    <property type="match status" value="1"/>
</dbReference>
<feature type="chain" id="PRO_5030614059" evidence="3">
    <location>
        <begin position="27"/>
        <end position="524"/>
    </location>
</feature>
<name>A0A7W9BIY2_9RHOB</name>
<evidence type="ECO:0000256" key="1">
    <source>
        <dbReference type="ARBA" id="ARBA00022729"/>
    </source>
</evidence>
<dbReference type="InterPro" id="IPR050811">
    <property type="entry name" value="Phosphate_ABC_transporter"/>
</dbReference>
<dbReference type="Gene3D" id="3.40.190.10">
    <property type="entry name" value="Periplasmic binding protein-like II"/>
    <property type="match status" value="2"/>
</dbReference>
<keyword evidence="2" id="KW-0472">Membrane</keyword>
<keyword evidence="1 3" id="KW-0732">Signal</keyword>
<feature type="domain" description="OmpA-like" evidence="4">
    <location>
        <begin position="401"/>
        <end position="523"/>
    </location>
</feature>
<dbReference type="AlphaFoldDB" id="A0A7W9BIY2"/>
<dbReference type="Pfam" id="PF12849">
    <property type="entry name" value="PBP_like_2"/>
    <property type="match status" value="1"/>
</dbReference>
<keyword evidence="6" id="KW-1185">Reference proteome</keyword>
<dbReference type="SUPFAM" id="SSF103088">
    <property type="entry name" value="OmpA-like"/>
    <property type="match status" value="1"/>
</dbReference>
<proteinExistence type="predicted"/>
<evidence type="ECO:0000313" key="6">
    <source>
        <dbReference type="Proteomes" id="UP000535415"/>
    </source>
</evidence>
<evidence type="ECO:0000256" key="3">
    <source>
        <dbReference type="SAM" id="SignalP"/>
    </source>
</evidence>
<dbReference type="InterPro" id="IPR036737">
    <property type="entry name" value="OmpA-like_sf"/>
</dbReference>